<evidence type="ECO:0000256" key="1">
    <source>
        <dbReference type="ARBA" id="ARBA00022723"/>
    </source>
</evidence>
<dbReference type="EMBL" id="PYFT01000001">
    <property type="protein sequence ID" value="PSR52453.1"/>
    <property type="molecule type" value="Genomic_DNA"/>
</dbReference>
<dbReference type="PANTHER" id="PTHR46470:SF2">
    <property type="entry name" value="GLYCERALDEHYDE 3-PHOSPHATE PHOSPHATASE"/>
    <property type="match status" value="1"/>
</dbReference>
<dbReference type="SFLD" id="SFLDS00003">
    <property type="entry name" value="Haloacid_Dehalogenase"/>
    <property type="match status" value="1"/>
</dbReference>
<dbReference type="Pfam" id="PF00702">
    <property type="entry name" value="Hydrolase"/>
    <property type="match status" value="1"/>
</dbReference>
<dbReference type="SUPFAM" id="SSF56784">
    <property type="entry name" value="HAD-like"/>
    <property type="match status" value="1"/>
</dbReference>
<dbReference type="OrthoDB" id="9809962at2"/>
<dbReference type="InterPro" id="IPR036412">
    <property type="entry name" value="HAD-like_sf"/>
</dbReference>
<dbReference type="PANTHER" id="PTHR46470">
    <property type="entry name" value="N-ACYLNEURAMINATE-9-PHOSPHATASE"/>
    <property type="match status" value="1"/>
</dbReference>
<dbReference type="RefSeq" id="WP_106926089.1">
    <property type="nucleotide sequence ID" value="NZ_PYFT01000001.1"/>
</dbReference>
<keyword evidence="2 4" id="KW-0378">Hydrolase</keyword>
<evidence type="ECO:0000256" key="2">
    <source>
        <dbReference type="ARBA" id="ARBA00022801"/>
    </source>
</evidence>
<dbReference type="GO" id="GO:0016791">
    <property type="term" value="F:phosphatase activity"/>
    <property type="evidence" value="ECO:0007669"/>
    <property type="project" value="TreeGrafter"/>
</dbReference>
<evidence type="ECO:0000256" key="3">
    <source>
        <dbReference type="ARBA" id="ARBA00022842"/>
    </source>
</evidence>
<organism evidence="4 5">
    <name type="scientific">Adhaeribacter arboris</name>
    <dbReference type="NCBI Taxonomy" id="2072846"/>
    <lineage>
        <taxon>Bacteria</taxon>
        <taxon>Pseudomonadati</taxon>
        <taxon>Bacteroidota</taxon>
        <taxon>Cytophagia</taxon>
        <taxon>Cytophagales</taxon>
        <taxon>Hymenobacteraceae</taxon>
        <taxon>Adhaeribacter</taxon>
    </lineage>
</organism>
<keyword evidence="5" id="KW-1185">Reference proteome</keyword>
<keyword evidence="1" id="KW-0479">Metal-binding</keyword>
<reference evidence="4 5" key="1">
    <citation type="submission" date="2018-03" db="EMBL/GenBank/DDBJ databases">
        <title>Adhaeribacter sp. HMF7605 Genome sequencing and assembly.</title>
        <authorList>
            <person name="Kang H."/>
            <person name="Kang J."/>
            <person name="Cha I."/>
            <person name="Kim H."/>
            <person name="Joh K."/>
        </authorList>
    </citation>
    <scope>NUCLEOTIDE SEQUENCE [LARGE SCALE GENOMIC DNA]</scope>
    <source>
        <strain evidence="4 5">HMF7605</strain>
    </source>
</reference>
<dbReference type="Proteomes" id="UP000240357">
    <property type="component" value="Unassembled WGS sequence"/>
</dbReference>
<evidence type="ECO:0000313" key="4">
    <source>
        <dbReference type="EMBL" id="PSR52453.1"/>
    </source>
</evidence>
<comment type="caution">
    <text evidence="4">The sequence shown here is derived from an EMBL/GenBank/DDBJ whole genome shotgun (WGS) entry which is preliminary data.</text>
</comment>
<proteinExistence type="predicted"/>
<protein>
    <submittedName>
        <fullName evidence="4">HAD family hydrolase</fullName>
    </submittedName>
</protein>
<name>A0A2T2YAC8_9BACT</name>
<dbReference type="Gene3D" id="3.40.50.1000">
    <property type="entry name" value="HAD superfamily/HAD-like"/>
    <property type="match status" value="1"/>
</dbReference>
<dbReference type="AlphaFoldDB" id="A0A2T2YAC8"/>
<keyword evidence="3" id="KW-0460">Magnesium</keyword>
<gene>
    <name evidence="4" type="ORF">AHMF7605_02390</name>
</gene>
<dbReference type="GO" id="GO:0046872">
    <property type="term" value="F:metal ion binding"/>
    <property type="evidence" value="ECO:0007669"/>
    <property type="project" value="UniProtKB-KW"/>
</dbReference>
<dbReference type="Gene3D" id="1.10.150.520">
    <property type="match status" value="1"/>
</dbReference>
<dbReference type="InterPro" id="IPR051400">
    <property type="entry name" value="HAD-like_hydrolase"/>
</dbReference>
<sequence length="221" mass="25244">MVLVFDLDDTLYEEITFVKSGFKAVANYLAPLLNCPAEELFIQLVNRLEAGGRGSIFNDVLQMHGKNSKQLVTKCLAIYRLHPPEISLYPDAIRCLERFRHYPLYLVTDGNKLVQQNKVTALHVPDKVKKVFITHRYGIKNAKPSVYCFELISKLEKTEPAHIVYVGDNPSKDFVGLKPHGFKTIRIMRGNYSHLQPGGAYEADRNIYTLDELTEDFLKNL</sequence>
<dbReference type="InterPro" id="IPR023214">
    <property type="entry name" value="HAD_sf"/>
</dbReference>
<accession>A0A2T2YAC8</accession>
<evidence type="ECO:0000313" key="5">
    <source>
        <dbReference type="Proteomes" id="UP000240357"/>
    </source>
</evidence>
<dbReference type="SFLD" id="SFLDG01129">
    <property type="entry name" value="C1.5:_HAD__Beta-PGM__Phosphata"/>
    <property type="match status" value="1"/>
</dbReference>